<proteinExistence type="predicted"/>
<dbReference type="PANTHER" id="PTHR46558:SF4">
    <property type="entry name" value="DNA-BIDING PHAGE PROTEIN"/>
    <property type="match status" value="1"/>
</dbReference>
<dbReference type="RefSeq" id="WP_380789376.1">
    <property type="nucleotide sequence ID" value="NZ_JBHTKR010000002.1"/>
</dbReference>
<dbReference type="InterPro" id="IPR001387">
    <property type="entry name" value="Cro/C1-type_HTH"/>
</dbReference>
<dbReference type="Gene3D" id="1.10.260.40">
    <property type="entry name" value="lambda repressor-like DNA-binding domains"/>
    <property type="match status" value="1"/>
</dbReference>
<dbReference type="EMBL" id="JBHTKR010000002">
    <property type="protein sequence ID" value="MFD1194018.1"/>
    <property type="molecule type" value="Genomic_DNA"/>
</dbReference>
<keyword evidence="5" id="KW-1185">Reference proteome</keyword>
<comment type="caution">
    <text evidence="4">The sequence shown here is derived from an EMBL/GenBank/DDBJ whole genome shotgun (WGS) entry which is preliminary data.</text>
</comment>
<protein>
    <submittedName>
        <fullName evidence="4">Multiprotein-bridging factor 1 family protein</fullName>
    </submittedName>
</protein>
<name>A0ABW3TAF2_9RHOB</name>
<feature type="domain" description="HTH cro/C1-type" evidence="3">
    <location>
        <begin position="33"/>
        <end position="87"/>
    </location>
</feature>
<sequence length="143" mass="15385">MTPEQSAPEPAEQQTDIEDDWYGPDTATFGDRVAAAREAAGMSQKQMARRLGVKIGTVRGWEDDLSEPRANKLSMMAGLLNVSIVWLLTGEGDGVAAPVDESPIAPDINALLVEIRDLKTQIGAAADRLGRLEKSLRAKLKGD</sequence>
<dbReference type="Proteomes" id="UP001597151">
    <property type="component" value="Unassembled WGS sequence"/>
</dbReference>
<accession>A0ABW3TAF2</accession>
<evidence type="ECO:0000313" key="5">
    <source>
        <dbReference type="Proteomes" id="UP001597151"/>
    </source>
</evidence>
<reference evidence="5" key="1">
    <citation type="journal article" date="2019" name="Int. J. Syst. Evol. Microbiol.">
        <title>The Global Catalogue of Microorganisms (GCM) 10K type strain sequencing project: providing services to taxonomists for standard genome sequencing and annotation.</title>
        <authorList>
            <consortium name="The Broad Institute Genomics Platform"/>
            <consortium name="The Broad Institute Genome Sequencing Center for Infectious Disease"/>
            <person name="Wu L."/>
            <person name="Ma J."/>
        </authorList>
    </citation>
    <scope>NUCLEOTIDE SEQUENCE [LARGE SCALE GENOMIC DNA]</scope>
    <source>
        <strain evidence="5">CCUG 55328</strain>
    </source>
</reference>
<evidence type="ECO:0000256" key="1">
    <source>
        <dbReference type="ARBA" id="ARBA00023125"/>
    </source>
</evidence>
<dbReference type="PROSITE" id="PS50943">
    <property type="entry name" value="HTH_CROC1"/>
    <property type="match status" value="1"/>
</dbReference>
<evidence type="ECO:0000256" key="2">
    <source>
        <dbReference type="SAM" id="MobiDB-lite"/>
    </source>
</evidence>
<dbReference type="SUPFAM" id="SSF47413">
    <property type="entry name" value="lambda repressor-like DNA-binding domains"/>
    <property type="match status" value="1"/>
</dbReference>
<dbReference type="Pfam" id="PF01381">
    <property type="entry name" value="HTH_3"/>
    <property type="match status" value="1"/>
</dbReference>
<evidence type="ECO:0000259" key="3">
    <source>
        <dbReference type="PROSITE" id="PS50943"/>
    </source>
</evidence>
<keyword evidence="1" id="KW-0238">DNA-binding</keyword>
<organism evidence="4 5">
    <name type="scientific">Seohaeicola saemankumensis</name>
    <dbReference type="NCBI Taxonomy" id="481181"/>
    <lineage>
        <taxon>Bacteria</taxon>
        <taxon>Pseudomonadati</taxon>
        <taxon>Pseudomonadota</taxon>
        <taxon>Alphaproteobacteria</taxon>
        <taxon>Rhodobacterales</taxon>
        <taxon>Roseobacteraceae</taxon>
        <taxon>Seohaeicola</taxon>
    </lineage>
</organism>
<dbReference type="PANTHER" id="PTHR46558">
    <property type="entry name" value="TRACRIPTIONAL REGULATORY PROTEIN-RELATED-RELATED"/>
    <property type="match status" value="1"/>
</dbReference>
<dbReference type="SMART" id="SM00530">
    <property type="entry name" value="HTH_XRE"/>
    <property type="match status" value="1"/>
</dbReference>
<dbReference type="InterPro" id="IPR010982">
    <property type="entry name" value="Lambda_DNA-bd_dom_sf"/>
</dbReference>
<feature type="region of interest" description="Disordered" evidence="2">
    <location>
        <begin position="1"/>
        <end position="24"/>
    </location>
</feature>
<gene>
    <name evidence="4" type="ORF">ACFQ3C_04990</name>
</gene>
<dbReference type="CDD" id="cd00093">
    <property type="entry name" value="HTH_XRE"/>
    <property type="match status" value="1"/>
</dbReference>
<evidence type="ECO:0000313" key="4">
    <source>
        <dbReference type="EMBL" id="MFD1194018.1"/>
    </source>
</evidence>